<reference evidence="1 2" key="1">
    <citation type="submission" date="2021-04" db="EMBL/GenBank/DDBJ databases">
        <title>Complete genome sequence of Stygiolobus sp. KN-1.</title>
        <authorList>
            <person name="Nakamura K."/>
            <person name="Sakai H."/>
            <person name="Kurosawa N."/>
        </authorList>
    </citation>
    <scope>NUCLEOTIDE SEQUENCE [LARGE SCALE GENOMIC DNA]</scope>
    <source>
        <strain evidence="1 2">KN-1</strain>
    </source>
</reference>
<dbReference type="AlphaFoldDB" id="A0A8D5U8J7"/>
<sequence length="115" mass="13607">MELILTGFTSEGRVFRKVYFDRYNKRVIEVLISDKVVIRLGELIYEGAEHLRTLGLKLECERNDILDLFMRNKNESVKFAYYLHKEDMLVPFVGESELDRIAQQIIDKYVTEVTK</sequence>
<name>A0A8D5U8J7_9CREN</name>
<dbReference type="Proteomes" id="UP000825123">
    <property type="component" value="Chromosome"/>
</dbReference>
<organism evidence="1 2">
    <name type="scientific">Stygiolobus caldivivus</name>
    <dbReference type="NCBI Taxonomy" id="2824673"/>
    <lineage>
        <taxon>Archaea</taxon>
        <taxon>Thermoproteota</taxon>
        <taxon>Thermoprotei</taxon>
        <taxon>Sulfolobales</taxon>
        <taxon>Sulfolobaceae</taxon>
        <taxon>Stygiolobus</taxon>
    </lineage>
</organism>
<dbReference type="RefSeq" id="WP_221287755.1">
    <property type="nucleotide sequence ID" value="NZ_AP024597.1"/>
</dbReference>
<dbReference type="EMBL" id="AP024597">
    <property type="protein sequence ID" value="BCU71015.1"/>
    <property type="molecule type" value="Genomic_DNA"/>
</dbReference>
<keyword evidence="2" id="KW-1185">Reference proteome</keyword>
<dbReference type="GeneID" id="66164045"/>
<gene>
    <name evidence="1" type="ORF">KN1_23120</name>
</gene>
<accession>A0A8D5U8J7</accession>
<evidence type="ECO:0000313" key="2">
    <source>
        <dbReference type="Proteomes" id="UP000825123"/>
    </source>
</evidence>
<dbReference type="KEGG" id="csty:KN1_23120"/>
<evidence type="ECO:0000313" key="1">
    <source>
        <dbReference type="EMBL" id="BCU71015.1"/>
    </source>
</evidence>
<protein>
    <submittedName>
        <fullName evidence="1">Uncharacterized protein</fullName>
    </submittedName>
</protein>
<proteinExistence type="predicted"/>